<dbReference type="Gene3D" id="3.90.1150.10">
    <property type="entry name" value="Aspartate Aminotransferase, domain 1"/>
    <property type="match status" value="1"/>
</dbReference>
<dbReference type="EMBL" id="JABBXF010000019">
    <property type="protein sequence ID" value="NVK78136.1"/>
    <property type="molecule type" value="Genomic_DNA"/>
</dbReference>
<gene>
    <name evidence="8" type="primary">hemA</name>
    <name evidence="8" type="ORF">HG542_10725</name>
</gene>
<name>A0A7Y7E783_STRMO</name>
<dbReference type="InterPro" id="IPR010961">
    <property type="entry name" value="4pyrrol_synth_NH2levulA_synth"/>
</dbReference>
<dbReference type="Gene3D" id="3.40.640.10">
    <property type="entry name" value="Type I PLP-dependent aspartate aminotransferase-like (Major domain)"/>
    <property type="match status" value="1"/>
</dbReference>
<keyword evidence="5 8" id="KW-0012">Acyltransferase</keyword>
<evidence type="ECO:0000256" key="6">
    <source>
        <dbReference type="ARBA" id="ARBA00047715"/>
    </source>
</evidence>
<keyword evidence="4 8" id="KW-0808">Transferase</keyword>
<comment type="caution">
    <text evidence="8">The sequence shown here is derived from an EMBL/GenBank/DDBJ whole genome shotgun (WGS) entry which is preliminary data.</text>
</comment>
<evidence type="ECO:0000256" key="3">
    <source>
        <dbReference type="ARBA" id="ARBA00013187"/>
    </source>
</evidence>
<protein>
    <recommendedName>
        <fullName evidence="3">8-amino-7-oxononanoate synthase</fullName>
        <ecNumber evidence="3">2.3.1.47</ecNumber>
    </recommendedName>
</protein>
<dbReference type="PANTHER" id="PTHR13693:SF102">
    <property type="entry name" value="2-AMINO-3-KETOBUTYRATE COENZYME A LIGASE, MITOCHONDRIAL"/>
    <property type="match status" value="1"/>
</dbReference>
<dbReference type="InterPro" id="IPR050087">
    <property type="entry name" value="AON_synthase_class-II"/>
</dbReference>
<dbReference type="AlphaFoldDB" id="A0A7Y7E783"/>
<proteinExistence type="inferred from homology"/>
<dbReference type="InterPro" id="IPR015421">
    <property type="entry name" value="PyrdxlP-dep_Trfase_major"/>
</dbReference>
<comment type="catalytic activity">
    <reaction evidence="6">
        <text>6-carboxyhexanoyl-[ACP] + L-alanine + H(+) = (8S)-8-amino-7-oxononanoate + holo-[ACP] + CO2</text>
        <dbReference type="Rhea" id="RHEA:42288"/>
        <dbReference type="Rhea" id="RHEA-COMP:9685"/>
        <dbReference type="Rhea" id="RHEA-COMP:9955"/>
        <dbReference type="ChEBI" id="CHEBI:15378"/>
        <dbReference type="ChEBI" id="CHEBI:16526"/>
        <dbReference type="ChEBI" id="CHEBI:57972"/>
        <dbReference type="ChEBI" id="CHEBI:64479"/>
        <dbReference type="ChEBI" id="CHEBI:78846"/>
        <dbReference type="ChEBI" id="CHEBI:149468"/>
        <dbReference type="EC" id="2.3.1.47"/>
    </reaction>
</comment>
<accession>A0A7Y7E783</accession>
<dbReference type="NCBIfam" id="TIGR01821">
    <property type="entry name" value="5aminolev_synth"/>
    <property type="match status" value="1"/>
</dbReference>
<dbReference type="GO" id="GO:0033014">
    <property type="term" value="P:tetrapyrrole biosynthetic process"/>
    <property type="evidence" value="ECO:0007669"/>
    <property type="project" value="InterPro"/>
</dbReference>
<dbReference type="GO" id="GO:0030170">
    <property type="term" value="F:pyridoxal phosphate binding"/>
    <property type="evidence" value="ECO:0007669"/>
    <property type="project" value="InterPro"/>
</dbReference>
<dbReference type="InterPro" id="IPR015422">
    <property type="entry name" value="PyrdxlP-dep_Trfase_small"/>
</dbReference>
<evidence type="ECO:0000256" key="2">
    <source>
        <dbReference type="ARBA" id="ARBA00008392"/>
    </source>
</evidence>
<evidence type="ECO:0000256" key="4">
    <source>
        <dbReference type="ARBA" id="ARBA00022679"/>
    </source>
</evidence>
<reference evidence="8 9" key="1">
    <citation type="submission" date="2020-04" db="EMBL/GenBank/DDBJ databases">
        <title>Draft Genome Sequence of Streptomyces morookaense DSM 40503, an 8-azaguanine-producing strain.</title>
        <authorList>
            <person name="Qi J."/>
            <person name="Gao J.-M."/>
        </authorList>
    </citation>
    <scope>NUCLEOTIDE SEQUENCE [LARGE SCALE GENOMIC DNA]</scope>
    <source>
        <strain evidence="8 9">DSM 40503</strain>
    </source>
</reference>
<comment type="similarity">
    <text evidence="2">Belongs to the class-II pyridoxal-phosphate-dependent aminotransferase family.</text>
</comment>
<organism evidence="8 9">
    <name type="scientific">Streptomyces morookaense</name>
    <name type="common">Streptoverticillium morookaense</name>
    <dbReference type="NCBI Taxonomy" id="1970"/>
    <lineage>
        <taxon>Bacteria</taxon>
        <taxon>Bacillati</taxon>
        <taxon>Actinomycetota</taxon>
        <taxon>Actinomycetes</taxon>
        <taxon>Kitasatosporales</taxon>
        <taxon>Streptomycetaceae</taxon>
        <taxon>Streptomyces</taxon>
    </lineage>
</organism>
<evidence type="ECO:0000259" key="7">
    <source>
        <dbReference type="Pfam" id="PF00155"/>
    </source>
</evidence>
<dbReference type="PANTHER" id="PTHR13693">
    <property type="entry name" value="CLASS II AMINOTRANSFERASE/8-AMINO-7-OXONONANOATE SYNTHASE"/>
    <property type="match status" value="1"/>
</dbReference>
<dbReference type="SUPFAM" id="SSF53383">
    <property type="entry name" value="PLP-dependent transferases"/>
    <property type="match status" value="1"/>
</dbReference>
<dbReference type="Proteomes" id="UP000587462">
    <property type="component" value="Unassembled WGS sequence"/>
</dbReference>
<evidence type="ECO:0000313" key="8">
    <source>
        <dbReference type="EMBL" id="NVK78136.1"/>
    </source>
</evidence>
<comment type="cofactor">
    <cofactor evidence="1">
        <name>pyridoxal 5'-phosphate</name>
        <dbReference type="ChEBI" id="CHEBI:597326"/>
    </cofactor>
</comment>
<dbReference type="CDD" id="cd06454">
    <property type="entry name" value="KBL_like"/>
    <property type="match status" value="1"/>
</dbReference>
<feature type="domain" description="Aminotransferase class I/classII large" evidence="7">
    <location>
        <begin position="53"/>
        <end position="395"/>
    </location>
</feature>
<dbReference type="Pfam" id="PF00155">
    <property type="entry name" value="Aminotran_1_2"/>
    <property type="match status" value="1"/>
</dbReference>
<dbReference type="InterPro" id="IPR015424">
    <property type="entry name" value="PyrdxlP-dep_Trfase"/>
</dbReference>
<dbReference type="GO" id="GO:0008710">
    <property type="term" value="F:8-amino-7-oxononanoate synthase activity"/>
    <property type="evidence" value="ECO:0007669"/>
    <property type="project" value="UniProtKB-EC"/>
</dbReference>
<dbReference type="InterPro" id="IPR004839">
    <property type="entry name" value="Aminotransferase_I/II_large"/>
</dbReference>
<sequence length="402" mass="44047">MMTTASVRQPHAAFDVFGQKIEELRQEGLYREFIPCGHLVDEPGSTSHQGRKVQVWCTNDYLGMSRHPDLIKSQCESTTVHGTGNGGSRNIAGTSTTHVELEDRLAVWHGKERALIFSSGYVANFETLSTLLAAVPDMVVFSDALNHRSLIEGIVRSGCEKVVFPHNDVAALDAALAQYAADRPKLIVFESVYSMDGDRSPLSSILDLAERHNALTYLDETHAIGIMGPTGAGLSEELGDHRADFVQGVFGKALGTVGGYVAGPDAPLDYVRSHAPGFIFTTALPQASMDATLRGLELVQDGNDLRRDLLDNARYLKAALRAEGIDFIDAESHLVPVMVPGSERVRAVSRRLFQEFGIYVQPINFPSVPRGGERFRVTAPPYRTREQMDYFVAALKQCLAQD</sequence>
<evidence type="ECO:0000313" key="9">
    <source>
        <dbReference type="Proteomes" id="UP000587462"/>
    </source>
</evidence>
<evidence type="ECO:0000256" key="1">
    <source>
        <dbReference type="ARBA" id="ARBA00001933"/>
    </source>
</evidence>
<dbReference type="EC" id="2.3.1.47" evidence="3"/>
<evidence type="ECO:0000256" key="5">
    <source>
        <dbReference type="ARBA" id="ARBA00023315"/>
    </source>
</evidence>
<dbReference type="GO" id="GO:0003870">
    <property type="term" value="F:5-aminolevulinate synthase activity"/>
    <property type="evidence" value="ECO:0007669"/>
    <property type="project" value="InterPro"/>
</dbReference>
<keyword evidence="9" id="KW-1185">Reference proteome</keyword>